<dbReference type="GO" id="GO:0004146">
    <property type="term" value="F:dihydrofolate reductase activity"/>
    <property type="evidence" value="ECO:0007669"/>
    <property type="project" value="UniProtKB-EC"/>
</dbReference>
<evidence type="ECO:0000313" key="12">
    <source>
        <dbReference type="EMBL" id="WDI00793.1"/>
    </source>
</evidence>
<dbReference type="AlphaFoldDB" id="A0AAX3MTW9"/>
<dbReference type="PANTHER" id="PTHR48069:SF3">
    <property type="entry name" value="DIHYDROFOLATE REDUCTASE"/>
    <property type="match status" value="1"/>
</dbReference>
<evidence type="ECO:0000256" key="5">
    <source>
        <dbReference type="ARBA" id="ARBA00022857"/>
    </source>
</evidence>
<dbReference type="RefSeq" id="WP_047910612.1">
    <property type="nucleotide sequence ID" value="NZ_CP118101.1"/>
</dbReference>
<evidence type="ECO:0000256" key="3">
    <source>
        <dbReference type="ARBA" id="ARBA00012856"/>
    </source>
</evidence>
<comment type="similarity">
    <text evidence="2 8 9">Belongs to the dihydrofolate reductase family.</text>
</comment>
<dbReference type="PROSITE" id="PS00075">
    <property type="entry name" value="DHFR_1"/>
    <property type="match status" value="1"/>
</dbReference>
<dbReference type="GO" id="GO:0046452">
    <property type="term" value="P:dihydrofolate metabolic process"/>
    <property type="evidence" value="ECO:0007669"/>
    <property type="project" value="TreeGrafter"/>
</dbReference>
<dbReference type="EMBL" id="CP118101">
    <property type="protein sequence ID" value="WDH81078.1"/>
    <property type="molecule type" value="Genomic_DNA"/>
</dbReference>
<dbReference type="Proteomes" id="UP001221519">
    <property type="component" value="Chromosome"/>
</dbReference>
<proteinExistence type="inferred from homology"/>
<comment type="pathway">
    <text evidence="1 8">Cofactor biosynthesis; tetrahydrofolate biosynthesis; 5,6,7,8-tetrahydrofolate from 7,8-dihydrofolate: step 1/1.</text>
</comment>
<evidence type="ECO:0000256" key="4">
    <source>
        <dbReference type="ARBA" id="ARBA00022563"/>
    </source>
</evidence>
<name>A0AAX3MTW9_9BACL</name>
<evidence type="ECO:0000256" key="8">
    <source>
        <dbReference type="PIRNR" id="PIRNR000194"/>
    </source>
</evidence>
<dbReference type="EMBL" id="CP118108">
    <property type="protein sequence ID" value="WDI00793.1"/>
    <property type="molecule type" value="Genomic_DNA"/>
</dbReference>
<dbReference type="InterPro" id="IPR012259">
    <property type="entry name" value="DHFR"/>
</dbReference>
<dbReference type="CDD" id="cd00209">
    <property type="entry name" value="DHFR"/>
    <property type="match status" value="1"/>
</dbReference>
<dbReference type="PIRSF" id="PIRSF000194">
    <property type="entry name" value="DHFR"/>
    <property type="match status" value="1"/>
</dbReference>
<keyword evidence="4 8" id="KW-0554">One-carbon metabolism</keyword>
<keyword evidence="6 8" id="KW-0560">Oxidoreductase</keyword>
<dbReference type="PRINTS" id="PR00070">
    <property type="entry name" value="DHFR"/>
</dbReference>
<accession>A0AAX3MTW9</accession>
<dbReference type="GO" id="GO:0046655">
    <property type="term" value="P:folic acid metabolic process"/>
    <property type="evidence" value="ECO:0007669"/>
    <property type="project" value="TreeGrafter"/>
</dbReference>
<dbReference type="GO" id="GO:0046654">
    <property type="term" value="P:tetrahydrofolate biosynthetic process"/>
    <property type="evidence" value="ECO:0007669"/>
    <property type="project" value="InterPro"/>
</dbReference>
<dbReference type="InterPro" id="IPR024072">
    <property type="entry name" value="DHFR-like_dom_sf"/>
</dbReference>
<dbReference type="FunFam" id="3.40.430.10:FF:000001">
    <property type="entry name" value="Dihydrofolate reductase"/>
    <property type="match status" value="1"/>
</dbReference>
<protein>
    <recommendedName>
        <fullName evidence="3 8">Dihydrofolate reductase</fullName>
        <ecNumber evidence="3 8">1.5.1.3</ecNumber>
    </recommendedName>
</protein>
<evidence type="ECO:0000313" key="14">
    <source>
        <dbReference type="Proteomes" id="UP001221519"/>
    </source>
</evidence>
<dbReference type="EC" id="1.5.1.3" evidence="3 8"/>
<dbReference type="Gene3D" id="3.40.430.10">
    <property type="entry name" value="Dihydrofolate Reductase, subunit A"/>
    <property type="match status" value="1"/>
</dbReference>
<evidence type="ECO:0000259" key="10">
    <source>
        <dbReference type="PROSITE" id="PS51330"/>
    </source>
</evidence>
<feature type="domain" description="DHFR" evidence="10">
    <location>
        <begin position="2"/>
        <end position="159"/>
    </location>
</feature>
<comment type="function">
    <text evidence="7 8">Key enzyme in folate metabolism. Catalyzes an essential reaction for de novo glycine and purine synthesis, and for DNA precursor synthesis.</text>
</comment>
<dbReference type="Proteomes" id="UP001220962">
    <property type="component" value="Chromosome"/>
</dbReference>
<organism evidence="11 13">
    <name type="scientific">Paenibacillus urinalis</name>
    <dbReference type="NCBI Taxonomy" id="521520"/>
    <lineage>
        <taxon>Bacteria</taxon>
        <taxon>Bacillati</taxon>
        <taxon>Bacillota</taxon>
        <taxon>Bacilli</taxon>
        <taxon>Bacillales</taxon>
        <taxon>Paenibacillaceae</taxon>
        <taxon>Paenibacillus</taxon>
    </lineage>
</organism>
<keyword evidence="14" id="KW-1185">Reference proteome</keyword>
<gene>
    <name evidence="11" type="ORF">PUW23_16235</name>
    <name evidence="12" type="ORF">PUW25_16060</name>
</gene>
<dbReference type="InterPro" id="IPR001796">
    <property type="entry name" value="DHFR_dom"/>
</dbReference>
<comment type="catalytic activity">
    <reaction evidence="8">
        <text>(6S)-5,6,7,8-tetrahydrofolate + NADP(+) = 7,8-dihydrofolate + NADPH + H(+)</text>
        <dbReference type="Rhea" id="RHEA:15009"/>
        <dbReference type="ChEBI" id="CHEBI:15378"/>
        <dbReference type="ChEBI" id="CHEBI:57451"/>
        <dbReference type="ChEBI" id="CHEBI:57453"/>
        <dbReference type="ChEBI" id="CHEBI:57783"/>
        <dbReference type="ChEBI" id="CHEBI:58349"/>
        <dbReference type="EC" id="1.5.1.3"/>
    </reaction>
</comment>
<evidence type="ECO:0000256" key="6">
    <source>
        <dbReference type="ARBA" id="ARBA00023002"/>
    </source>
</evidence>
<keyword evidence="5 8" id="KW-0521">NADP</keyword>
<dbReference type="GO" id="GO:0005829">
    <property type="term" value="C:cytosol"/>
    <property type="evidence" value="ECO:0007669"/>
    <property type="project" value="TreeGrafter"/>
</dbReference>
<dbReference type="GO" id="GO:0070401">
    <property type="term" value="F:NADP+ binding"/>
    <property type="evidence" value="ECO:0007669"/>
    <property type="project" value="UniProtKB-ARBA"/>
</dbReference>
<dbReference type="PANTHER" id="PTHR48069">
    <property type="entry name" value="DIHYDROFOLATE REDUCTASE"/>
    <property type="match status" value="1"/>
</dbReference>
<evidence type="ECO:0000256" key="7">
    <source>
        <dbReference type="ARBA" id="ARBA00025067"/>
    </source>
</evidence>
<dbReference type="SUPFAM" id="SSF53597">
    <property type="entry name" value="Dihydrofolate reductase-like"/>
    <property type="match status" value="1"/>
</dbReference>
<reference evidence="11 14" key="1">
    <citation type="submission" date="2023-02" db="EMBL/GenBank/DDBJ databases">
        <title>Pathogen: clinical or host-associated sample.</title>
        <authorList>
            <person name="Hergert J."/>
            <person name="Casey R."/>
            <person name="Wagner J."/>
            <person name="Young E.L."/>
            <person name="Oakeson K.F."/>
        </authorList>
    </citation>
    <scope>NUCLEOTIDE SEQUENCE</scope>
    <source>
        <strain evidence="12 14">2022CK-00829</strain>
        <strain evidence="11">2022CK-00830</strain>
    </source>
</reference>
<evidence type="ECO:0000256" key="9">
    <source>
        <dbReference type="RuleBase" id="RU004474"/>
    </source>
</evidence>
<dbReference type="Pfam" id="PF00186">
    <property type="entry name" value="DHFR_1"/>
    <property type="match status" value="1"/>
</dbReference>
<evidence type="ECO:0000313" key="13">
    <source>
        <dbReference type="Proteomes" id="UP001220962"/>
    </source>
</evidence>
<dbReference type="PROSITE" id="PS51330">
    <property type="entry name" value="DHFR_2"/>
    <property type="match status" value="1"/>
</dbReference>
<evidence type="ECO:0000256" key="2">
    <source>
        <dbReference type="ARBA" id="ARBA00009539"/>
    </source>
</evidence>
<evidence type="ECO:0000313" key="11">
    <source>
        <dbReference type="EMBL" id="WDH81078.1"/>
    </source>
</evidence>
<dbReference type="GO" id="GO:0006730">
    <property type="term" value="P:one-carbon metabolic process"/>
    <property type="evidence" value="ECO:0007669"/>
    <property type="project" value="UniProtKB-KW"/>
</dbReference>
<dbReference type="InterPro" id="IPR017925">
    <property type="entry name" value="DHFR_CS"/>
</dbReference>
<evidence type="ECO:0000256" key="1">
    <source>
        <dbReference type="ARBA" id="ARBA00004903"/>
    </source>
</evidence>
<sequence length="161" mass="18722">MGITMIWAMSANGVIGKDNGMPWRLPKDMDFFKSQTTGHPIIMGRKTWDSLRGRALPNRRNIVLTRQELELPGAEVIHSVIEGVELAKEEELFVIGGAKVYEEFLPYADRLIVTRIHETMDGDTYISDINWDEWDLTEEIHGEKDEKNPYEFTFQFYRKKV</sequence>